<gene>
    <name evidence="13" type="ORF">J5U18_06730</name>
</gene>
<dbReference type="Pfam" id="PF01544">
    <property type="entry name" value="CorA"/>
    <property type="match status" value="1"/>
</dbReference>
<evidence type="ECO:0000256" key="5">
    <source>
        <dbReference type="ARBA" id="ARBA00022692"/>
    </source>
</evidence>
<evidence type="ECO:0000256" key="9">
    <source>
        <dbReference type="ARBA" id="ARBA00023136"/>
    </source>
</evidence>
<evidence type="ECO:0000313" key="13">
    <source>
        <dbReference type="EMBL" id="MBP3943256.1"/>
    </source>
</evidence>
<keyword evidence="4" id="KW-1003">Cell membrane</keyword>
<comment type="similarity">
    <text evidence="2">Belongs to the CorA metal ion transporter (MIT) (TC 1.A.35) family.</text>
</comment>
<dbReference type="PANTHER" id="PTHR46494:SF1">
    <property type="entry name" value="CORA FAMILY METAL ION TRANSPORTER (EUROFUNG)"/>
    <property type="match status" value="1"/>
</dbReference>
<dbReference type="PANTHER" id="PTHR46494">
    <property type="entry name" value="CORA FAMILY METAL ION TRANSPORTER (EUROFUNG)"/>
    <property type="match status" value="1"/>
</dbReference>
<dbReference type="SUPFAM" id="SSF143865">
    <property type="entry name" value="CorA soluble domain-like"/>
    <property type="match status" value="1"/>
</dbReference>
<dbReference type="CDD" id="cd12832">
    <property type="entry name" value="TmCorA-like_u3"/>
    <property type="match status" value="1"/>
</dbReference>
<dbReference type="InterPro" id="IPR045863">
    <property type="entry name" value="CorA_TM1_TM2"/>
</dbReference>
<dbReference type="GO" id="GO:0005886">
    <property type="term" value="C:plasma membrane"/>
    <property type="evidence" value="ECO:0007669"/>
    <property type="project" value="UniProtKB-SubCell"/>
</dbReference>
<protein>
    <submittedName>
        <fullName evidence="13">Magnesium transporter CorA</fullName>
    </submittedName>
</protein>
<proteinExistence type="inferred from homology"/>
<keyword evidence="8" id="KW-0406">Ion transport</keyword>
<dbReference type="GO" id="GO:0050897">
    <property type="term" value="F:cobalt ion binding"/>
    <property type="evidence" value="ECO:0007669"/>
    <property type="project" value="TreeGrafter"/>
</dbReference>
<name>A0A8T4HAT6_9SPHI</name>
<keyword evidence="7 12" id="KW-1133">Transmembrane helix</keyword>
<sequence>MITPIIHKEKDSFEWIDISAPTKEDFATIALKYNLSEASIKDCIEPAHLPKIEAFESYTFIILRAFSEKYKKNSDTIVEITERLSIFYGANFIITIHKKPIEFLENLKREVQADLRYKGPRHIAYALALLTVSSYENIANFLAERLDKFEEVVFLTKNRKPILQNVYYIKRQVDVIKKILALYRPMVSHFDTELFKNLYTRDIEDIYLRCCLLYDNLSENTAQLLTIYFNISSNHTNEIMRTLTVFSVFFMPLTFIAGIYGMNFANMPELAWYYGYPLCIAIMTVLSLAIYFWFKRKGWL</sequence>
<dbReference type="Gene3D" id="1.20.58.340">
    <property type="entry name" value="Magnesium transport protein CorA, transmembrane region"/>
    <property type="match status" value="2"/>
</dbReference>
<evidence type="ECO:0000256" key="10">
    <source>
        <dbReference type="ARBA" id="ARBA00034269"/>
    </source>
</evidence>
<comment type="caution">
    <text evidence="13">The sequence shown here is derived from an EMBL/GenBank/DDBJ whole genome shotgun (WGS) entry which is preliminary data.</text>
</comment>
<evidence type="ECO:0000256" key="3">
    <source>
        <dbReference type="ARBA" id="ARBA00022448"/>
    </source>
</evidence>
<evidence type="ECO:0000256" key="2">
    <source>
        <dbReference type="ARBA" id="ARBA00009765"/>
    </source>
</evidence>
<evidence type="ECO:0000256" key="11">
    <source>
        <dbReference type="ARBA" id="ARBA00045497"/>
    </source>
</evidence>
<evidence type="ECO:0000256" key="7">
    <source>
        <dbReference type="ARBA" id="ARBA00022989"/>
    </source>
</evidence>
<evidence type="ECO:0000256" key="6">
    <source>
        <dbReference type="ARBA" id="ARBA00022842"/>
    </source>
</evidence>
<feature type="transmembrane region" description="Helical" evidence="12">
    <location>
        <begin position="243"/>
        <end position="262"/>
    </location>
</feature>
<feature type="transmembrane region" description="Helical" evidence="12">
    <location>
        <begin position="274"/>
        <end position="294"/>
    </location>
</feature>
<dbReference type="Proteomes" id="UP000679691">
    <property type="component" value="Unassembled WGS sequence"/>
</dbReference>
<dbReference type="GO" id="GO:0015087">
    <property type="term" value="F:cobalt ion transmembrane transporter activity"/>
    <property type="evidence" value="ECO:0007669"/>
    <property type="project" value="TreeGrafter"/>
</dbReference>
<reference evidence="13" key="1">
    <citation type="submission" date="2021-03" db="EMBL/GenBank/DDBJ databases">
        <authorList>
            <person name="Lu T."/>
            <person name="Wang Q."/>
            <person name="Han X."/>
        </authorList>
    </citation>
    <scope>NUCLEOTIDE SEQUENCE</scope>
    <source>
        <strain evidence="13">WQ 2009</strain>
    </source>
</reference>
<keyword evidence="3" id="KW-0813">Transport</keyword>
<keyword evidence="5 12" id="KW-0812">Transmembrane</keyword>
<dbReference type="AlphaFoldDB" id="A0A8T4HAT6"/>
<evidence type="ECO:0000256" key="1">
    <source>
        <dbReference type="ARBA" id="ARBA00004651"/>
    </source>
</evidence>
<dbReference type="InterPro" id="IPR045861">
    <property type="entry name" value="CorA_cytoplasmic_dom"/>
</dbReference>
<dbReference type="EMBL" id="JAGKSB010000006">
    <property type="protein sequence ID" value="MBP3943256.1"/>
    <property type="molecule type" value="Genomic_DNA"/>
</dbReference>
<dbReference type="RefSeq" id="WP_353546745.1">
    <property type="nucleotide sequence ID" value="NZ_JAGKSB010000006.1"/>
</dbReference>
<dbReference type="SUPFAM" id="SSF144083">
    <property type="entry name" value="Magnesium transport protein CorA, transmembrane region"/>
    <property type="match status" value="1"/>
</dbReference>
<dbReference type="InterPro" id="IPR002523">
    <property type="entry name" value="MgTranspt_CorA/ZnTranspt_ZntB"/>
</dbReference>
<keyword evidence="9 12" id="KW-0472">Membrane</keyword>
<comment type="subcellular location">
    <subcellularLocation>
        <location evidence="1">Cell membrane</location>
        <topology evidence="1">Multi-pass membrane protein</topology>
    </subcellularLocation>
</comment>
<dbReference type="GO" id="GO:0000287">
    <property type="term" value="F:magnesium ion binding"/>
    <property type="evidence" value="ECO:0007669"/>
    <property type="project" value="TreeGrafter"/>
</dbReference>
<evidence type="ECO:0000256" key="12">
    <source>
        <dbReference type="SAM" id="Phobius"/>
    </source>
</evidence>
<keyword evidence="6" id="KW-0460">Magnesium</keyword>
<dbReference type="FunFam" id="1.20.58.340:FF:000004">
    <property type="entry name" value="Magnesium transport protein CorA"/>
    <property type="match status" value="1"/>
</dbReference>
<organism evidence="13 14">
    <name type="scientific">Rhinopithecimicrobium faecis</name>
    <dbReference type="NCBI Taxonomy" id="2820698"/>
    <lineage>
        <taxon>Bacteria</taxon>
        <taxon>Pseudomonadati</taxon>
        <taxon>Bacteroidota</taxon>
        <taxon>Sphingobacteriia</taxon>
        <taxon>Sphingobacteriales</taxon>
        <taxon>Sphingobacteriaceae</taxon>
        <taxon>Rhinopithecimicrobium</taxon>
    </lineage>
</organism>
<keyword evidence="14" id="KW-1185">Reference proteome</keyword>
<accession>A0A8T4HAT6</accession>
<evidence type="ECO:0000313" key="14">
    <source>
        <dbReference type="Proteomes" id="UP000679691"/>
    </source>
</evidence>
<dbReference type="GO" id="GO:0015095">
    <property type="term" value="F:magnesium ion transmembrane transporter activity"/>
    <property type="evidence" value="ECO:0007669"/>
    <property type="project" value="TreeGrafter"/>
</dbReference>
<evidence type="ECO:0000256" key="4">
    <source>
        <dbReference type="ARBA" id="ARBA00022475"/>
    </source>
</evidence>
<dbReference type="Gene3D" id="3.30.460.20">
    <property type="entry name" value="CorA soluble domain-like"/>
    <property type="match status" value="1"/>
</dbReference>
<evidence type="ECO:0000256" key="8">
    <source>
        <dbReference type="ARBA" id="ARBA00023065"/>
    </source>
</evidence>
<comment type="function">
    <text evidence="11">Mediates influx of magnesium ions. Alternates between open and closed states. Activated by low cytoplasmic Mg(2+) levels. Inactive when cytoplasmic Mg(2+) levels are high.</text>
</comment>
<comment type="catalytic activity">
    <reaction evidence="10">
        <text>Mg(2+)(in) = Mg(2+)(out)</text>
        <dbReference type="Rhea" id="RHEA:29827"/>
        <dbReference type="ChEBI" id="CHEBI:18420"/>
    </reaction>
</comment>